<organism evidence="3 4">
    <name type="scientific">Chelatococcus reniformis</name>
    <dbReference type="NCBI Taxonomy" id="1494448"/>
    <lineage>
        <taxon>Bacteria</taxon>
        <taxon>Pseudomonadati</taxon>
        <taxon>Pseudomonadota</taxon>
        <taxon>Alphaproteobacteria</taxon>
        <taxon>Hyphomicrobiales</taxon>
        <taxon>Chelatococcaceae</taxon>
        <taxon>Chelatococcus</taxon>
    </lineage>
</organism>
<reference evidence="3" key="1">
    <citation type="journal article" date="2014" name="Int. J. Syst. Evol. Microbiol.">
        <title>Complete genome sequence of Corynebacterium casei LMG S-19264T (=DSM 44701T), isolated from a smear-ripened cheese.</title>
        <authorList>
            <consortium name="US DOE Joint Genome Institute (JGI-PGF)"/>
            <person name="Walter F."/>
            <person name="Albersmeier A."/>
            <person name="Kalinowski J."/>
            <person name="Ruckert C."/>
        </authorList>
    </citation>
    <scope>NUCLEOTIDE SEQUENCE</scope>
    <source>
        <strain evidence="3">CGMCC 1.12919</strain>
    </source>
</reference>
<accession>A0A916XM11</accession>
<dbReference type="InterPro" id="IPR005097">
    <property type="entry name" value="Sacchrp_dh_NADP-bd"/>
</dbReference>
<gene>
    <name evidence="3" type="ORF">GCM10010994_49490</name>
</gene>
<name>A0A916XM11_9HYPH</name>
<keyword evidence="4" id="KW-1185">Reference proteome</keyword>
<dbReference type="SUPFAM" id="SSF51735">
    <property type="entry name" value="NAD(P)-binding Rossmann-fold domains"/>
    <property type="match status" value="1"/>
</dbReference>
<comment type="caution">
    <text evidence="3">The sequence shown here is derived from an EMBL/GenBank/DDBJ whole genome shotgun (WGS) entry which is preliminary data.</text>
</comment>
<dbReference type="Gene3D" id="3.40.50.720">
    <property type="entry name" value="NAD(P)-binding Rossmann-like Domain"/>
    <property type="match status" value="1"/>
</dbReference>
<evidence type="ECO:0008006" key="5">
    <source>
        <dbReference type="Google" id="ProtNLM"/>
    </source>
</evidence>
<evidence type="ECO:0000313" key="4">
    <source>
        <dbReference type="Proteomes" id="UP000637002"/>
    </source>
</evidence>
<evidence type="ECO:0000259" key="2">
    <source>
        <dbReference type="Pfam" id="PF13761"/>
    </source>
</evidence>
<evidence type="ECO:0000259" key="1">
    <source>
        <dbReference type="Pfam" id="PF03435"/>
    </source>
</evidence>
<proteinExistence type="predicted"/>
<dbReference type="EMBL" id="BMGG01000009">
    <property type="protein sequence ID" value="GGC85709.1"/>
    <property type="molecule type" value="Genomic_DNA"/>
</dbReference>
<evidence type="ECO:0000313" key="3">
    <source>
        <dbReference type="EMBL" id="GGC85709.1"/>
    </source>
</evidence>
<feature type="domain" description="DUF4166" evidence="2">
    <location>
        <begin position="412"/>
        <end position="571"/>
    </location>
</feature>
<dbReference type="Proteomes" id="UP000637002">
    <property type="component" value="Unassembled WGS sequence"/>
</dbReference>
<dbReference type="AlphaFoldDB" id="A0A916XM11"/>
<dbReference type="InterPro" id="IPR025311">
    <property type="entry name" value="DUF4166"/>
</dbReference>
<dbReference type="InterPro" id="IPR036291">
    <property type="entry name" value="NAD(P)-bd_dom_sf"/>
</dbReference>
<dbReference type="PANTHER" id="PTHR43796">
    <property type="entry name" value="CARBOXYNORSPERMIDINE SYNTHASE"/>
    <property type="match status" value="1"/>
</dbReference>
<protein>
    <recommendedName>
        <fullName evidence="5">Saccharopine dehydrogenase</fullName>
    </recommendedName>
</protein>
<dbReference type="Pfam" id="PF03435">
    <property type="entry name" value="Sacchrp_dh_NADP"/>
    <property type="match status" value="1"/>
</dbReference>
<dbReference type="Pfam" id="PF13761">
    <property type="entry name" value="DUF4166"/>
    <property type="match status" value="1"/>
</dbReference>
<reference evidence="3" key="2">
    <citation type="submission" date="2020-09" db="EMBL/GenBank/DDBJ databases">
        <authorList>
            <person name="Sun Q."/>
            <person name="Zhou Y."/>
        </authorList>
    </citation>
    <scope>NUCLEOTIDE SEQUENCE</scope>
    <source>
        <strain evidence="3">CGMCC 1.12919</strain>
    </source>
</reference>
<feature type="domain" description="Saccharopine dehydrogenase NADP binding" evidence="1">
    <location>
        <begin position="26"/>
        <end position="128"/>
    </location>
</feature>
<sequence length="580" mass="61797">MEGGDGASFTTRRATGEGTGFSTMRILILGGYGVFGGRLAELLADIAAIELIICGRDRSRAEAFCRRYRGVAQVRPLALDRAAIAAGLHAHRPDLVVDASGPFQDYGAGRYGVISACIAAGVDYLDFADAADFVFGVSRFDAPARDAGVFVISGVSSFPVLTAAVLREMAKTMAIKSVEGGIGPSPYAGIGLNVMRAVVGYAGAPVKLLRHGTPSYGVGLAESRRFTIAVPGRLPLRNLRFSLVDVPDLQVIPPEHPAMTDIWMGAGPLPEVLHRILNLLAKGRARLGAPSLEPLSRLFYVVLNWMKFGEHRGGMFVRARGSRGGEEIEQSWHLLAEGDDGPYIPSLAIEAVIRKLLVNERPAAGARSAVRALELADFDASFQGRTIFSGFREPHLDAPLYKAVLGSAFATLPPRLQELHGSAARRQWAGSATVKRGRGPLAALVAALVGFPEAASHMPVTVTFSPENGGERWVRNFGGKSFSSVQSAGQGQDAYLLVERFGRAAFALALVVEDGQLFLVPRRGTILGIPLPRFLLPTGRSCEAERDGEFCFDVEIAMPLVGLIVAYKGSLRPVEPAGAS</sequence>
<dbReference type="PANTHER" id="PTHR43796:SF2">
    <property type="entry name" value="CARBOXYNORSPERMIDINE SYNTHASE"/>
    <property type="match status" value="1"/>
</dbReference>